<dbReference type="Proteomes" id="UP000540698">
    <property type="component" value="Unassembled WGS sequence"/>
</dbReference>
<reference evidence="1 2" key="1">
    <citation type="submission" date="2020-04" db="EMBL/GenBank/DDBJ databases">
        <title>MicrobeNet Type strains.</title>
        <authorList>
            <person name="Nicholson A.C."/>
        </authorList>
    </citation>
    <scope>NUCLEOTIDE SEQUENCE [LARGE SCALE GENOMIC DNA]</scope>
    <source>
        <strain evidence="1 2">DSM 44956</strain>
    </source>
</reference>
<evidence type="ECO:0000313" key="2">
    <source>
        <dbReference type="Proteomes" id="UP000540698"/>
    </source>
</evidence>
<proteinExistence type="predicted"/>
<protein>
    <submittedName>
        <fullName evidence="1">Uncharacterized protein</fullName>
    </submittedName>
</protein>
<dbReference type="AlphaFoldDB" id="A0A7X6R7G8"/>
<sequence>MSGLVVVVGADGSSSSDAAVVRVAHIQSLRGDPQRTTAALERIAADRWRGAGDPAGATVFLAPNAAANVPGVVPPVNGGRLGR</sequence>
<organism evidence="1 2">
    <name type="scientific">Nocardia gamkensis</name>
    <dbReference type="NCBI Taxonomy" id="352869"/>
    <lineage>
        <taxon>Bacteria</taxon>
        <taxon>Bacillati</taxon>
        <taxon>Actinomycetota</taxon>
        <taxon>Actinomycetes</taxon>
        <taxon>Mycobacteriales</taxon>
        <taxon>Nocardiaceae</taxon>
        <taxon>Nocardia</taxon>
    </lineage>
</organism>
<gene>
    <name evidence="1" type="ORF">HGB38_35220</name>
</gene>
<dbReference type="RefSeq" id="WP_062977788.1">
    <property type="nucleotide sequence ID" value="NZ_JAAXOS010000033.1"/>
</dbReference>
<evidence type="ECO:0000313" key="1">
    <source>
        <dbReference type="EMBL" id="NKY31402.1"/>
    </source>
</evidence>
<name>A0A7X6R7G8_9NOCA</name>
<comment type="caution">
    <text evidence="1">The sequence shown here is derived from an EMBL/GenBank/DDBJ whole genome shotgun (WGS) entry which is preliminary data.</text>
</comment>
<keyword evidence="2" id="KW-1185">Reference proteome</keyword>
<dbReference type="EMBL" id="JAAXOS010000033">
    <property type="protein sequence ID" value="NKY31402.1"/>
    <property type="molecule type" value="Genomic_DNA"/>
</dbReference>
<accession>A0A7X6R7G8</accession>
<dbReference type="InterPro" id="IPR036291">
    <property type="entry name" value="NAD(P)-bd_dom_sf"/>
</dbReference>
<dbReference type="SUPFAM" id="SSF51735">
    <property type="entry name" value="NAD(P)-binding Rossmann-fold domains"/>
    <property type="match status" value="1"/>
</dbReference>